<gene>
    <name evidence="1" type="ORF">JL09_g5889</name>
</gene>
<reference evidence="2" key="1">
    <citation type="journal article" date="2014" name="Microb. Cell Fact.">
        <title>Exploiting Issatchenkia orientalis SD108 for succinic acid production.</title>
        <authorList>
            <person name="Xiao H."/>
            <person name="Shao Z."/>
            <person name="Jiang Y."/>
            <person name="Dole S."/>
            <person name="Zhao H."/>
        </authorList>
    </citation>
    <scope>NUCLEOTIDE SEQUENCE [LARGE SCALE GENOMIC DNA]</scope>
    <source>
        <strain evidence="2">SD108</strain>
    </source>
</reference>
<sequence>MLPISLGADIEPVFNMEETTGKAELDQTN</sequence>
<name>A0A099NSS8_PICKU</name>
<evidence type="ECO:0000313" key="1">
    <source>
        <dbReference type="EMBL" id="KGK34962.1"/>
    </source>
</evidence>
<proteinExistence type="predicted"/>
<dbReference type="EMBL" id="JQFK01001108">
    <property type="protein sequence ID" value="KGK34962.1"/>
    <property type="molecule type" value="Genomic_DNA"/>
</dbReference>
<evidence type="ECO:0000313" key="2">
    <source>
        <dbReference type="Proteomes" id="UP000029867"/>
    </source>
</evidence>
<dbReference type="Proteomes" id="UP000029867">
    <property type="component" value="Unassembled WGS sequence"/>
</dbReference>
<dbReference type="HOGENOM" id="CLU_3410684_0_0_1"/>
<protein>
    <submittedName>
        <fullName evidence="1">Uncharacterized protein</fullName>
    </submittedName>
</protein>
<accession>A0A099NSS8</accession>
<comment type="caution">
    <text evidence="1">The sequence shown here is derived from an EMBL/GenBank/DDBJ whole genome shotgun (WGS) entry which is preliminary data.</text>
</comment>
<organism evidence="1 2">
    <name type="scientific">Pichia kudriavzevii</name>
    <name type="common">Yeast</name>
    <name type="synonym">Issatchenkia orientalis</name>
    <dbReference type="NCBI Taxonomy" id="4909"/>
    <lineage>
        <taxon>Eukaryota</taxon>
        <taxon>Fungi</taxon>
        <taxon>Dikarya</taxon>
        <taxon>Ascomycota</taxon>
        <taxon>Saccharomycotina</taxon>
        <taxon>Pichiomycetes</taxon>
        <taxon>Pichiales</taxon>
        <taxon>Pichiaceae</taxon>
        <taxon>Pichia</taxon>
    </lineage>
</organism>
<dbReference type="AlphaFoldDB" id="A0A099NSS8"/>